<accession>A0AAE9FEA7</accession>
<sequence length="326" mass="36959">MSLAVFRVAFEAFDERRRALKAVNGDTVHTSANTGQIMFIDLLTPQSSPIYDFDSNKMRSHENLINFENTLSRPEPEPTTSDGHPNRISDDMIAGFFFTNIRSDVQRIVEKYKKKEGCSRRKLTVEPEILDENCSFFGTHCLTSQKGSPLIVVNNQLYRPSEETQSGEINARCTSNIDLKSTCSGSIHIARNSGHVSVYKKCYHGPRRNHIALLLILRKLAILKATSDPPKEHLYRLATREAELYDIPYLLASNESMSRKLDSMLDRRSSEVFPPALPLKYFQGVRRVLDSSGTFSSDDEIVIAWIVDGTEKFFNIKTLNIDAKFV</sequence>
<proteinExistence type="predicted"/>
<reference evidence="1 2" key="1">
    <citation type="submission" date="2022-04" db="EMBL/GenBank/DDBJ databases">
        <title>Chromosome-level reference genomes for two strains of Caenorhabditis briggsae: an improved platform for comparative genomics.</title>
        <authorList>
            <person name="Stevens L."/>
            <person name="Andersen E."/>
        </authorList>
    </citation>
    <scope>NUCLEOTIDE SEQUENCE [LARGE SCALE GENOMIC DNA]</scope>
    <source>
        <strain evidence="1">VX34</strain>
        <tissue evidence="1">Whole-organism</tissue>
    </source>
</reference>
<protein>
    <submittedName>
        <fullName evidence="1">Uncharacterized protein</fullName>
    </submittedName>
</protein>
<keyword evidence="2" id="KW-1185">Reference proteome</keyword>
<dbReference type="EMBL" id="CP092625">
    <property type="protein sequence ID" value="UMM40811.1"/>
    <property type="molecule type" value="Genomic_DNA"/>
</dbReference>
<dbReference type="AlphaFoldDB" id="A0AAE9FEA7"/>
<evidence type="ECO:0000313" key="1">
    <source>
        <dbReference type="EMBL" id="UMM40811.1"/>
    </source>
</evidence>
<evidence type="ECO:0000313" key="2">
    <source>
        <dbReference type="Proteomes" id="UP000829354"/>
    </source>
</evidence>
<dbReference type="Proteomes" id="UP000829354">
    <property type="component" value="Chromosome X"/>
</dbReference>
<organism evidence="1 2">
    <name type="scientific">Caenorhabditis briggsae</name>
    <dbReference type="NCBI Taxonomy" id="6238"/>
    <lineage>
        <taxon>Eukaryota</taxon>
        <taxon>Metazoa</taxon>
        <taxon>Ecdysozoa</taxon>
        <taxon>Nematoda</taxon>
        <taxon>Chromadorea</taxon>
        <taxon>Rhabditida</taxon>
        <taxon>Rhabditina</taxon>
        <taxon>Rhabditomorpha</taxon>
        <taxon>Rhabditoidea</taxon>
        <taxon>Rhabditidae</taxon>
        <taxon>Peloderinae</taxon>
        <taxon>Caenorhabditis</taxon>
    </lineage>
</organism>
<name>A0AAE9FEA7_CAEBR</name>
<gene>
    <name evidence="1" type="ORF">L5515_017322</name>
</gene>